<organism evidence="4">
    <name type="scientific">mine drainage metagenome</name>
    <dbReference type="NCBI Taxonomy" id="410659"/>
    <lineage>
        <taxon>unclassified sequences</taxon>
        <taxon>metagenomes</taxon>
        <taxon>ecological metagenomes</taxon>
    </lineage>
</organism>
<dbReference type="Pfam" id="PF00171">
    <property type="entry name" value="Aldedh"/>
    <property type="match status" value="1"/>
</dbReference>
<proteinExistence type="inferred from homology"/>
<dbReference type="AlphaFoldDB" id="A0A1J5QH01"/>
<feature type="domain" description="Aldehyde dehydrogenase" evidence="3">
    <location>
        <begin position="1"/>
        <end position="111"/>
    </location>
</feature>
<dbReference type="Gene3D" id="3.40.605.10">
    <property type="entry name" value="Aldehyde Dehydrogenase, Chain A, domain 1"/>
    <property type="match status" value="1"/>
</dbReference>
<dbReference type="GO" id="GO:0008802">
    <property type="term" value="F:betaine-aldehyde dehydrogenase (NAD+) activity"/>
    <property type="evidence" value="ECO:0007669"/>
    <property type="project" value="UniProtKB-EC"/>
</dbReference>
<evidence type="ECO:0000256" key="1">
    <source>
        <dbReference type="ARBA" id="ARBA00009986"/>
    </source>
</evidence>
<dbReference type="InterPro" id="IPR015590">
    <property type="entry name" value="Aldehyde_DH_dom"/>
</dbReference>
<comment type="caution">
    <text evidence="4">The sequence shown here is derived from an EMBL/GenBank/DDBJ whole genome shotgun (WGS) entry which is preliminary data.</text>
</comment>
<comment type="similarity">
    <text evidence="1">Belongs to the aldehyde dehydrogenase family.</text>
</comment>
<name>A0A1J5QH01_9ZZZZ</name>
<dbReference type="InterPro" id="IPR016161">
    <property type="entry name" value="Ald_DH/histidinol_DH"/>
</dbReference>
<keyword evidence="4" id="KW-0560">Oxidoreductase</keyword>
<dbReference type="SUPFAM" id="SSF53720">
    <property type="entry name" value="ALDH-like"/>
    <property type="match status" value="1"/>
</dbReference>
<reference evidence="4" key="1">
    <citation type="submission" date="2016-10" db="EMBL/GenBank/DDBJ databases">
        <title>Sequence of Gallionella enrichment culture.</title>
        <authorList>
            <person name="Poehlein A."/>
            <person name="Muehling M."/>
            <person name="Daniel R."/>
        </authorList>
    </citation>
    <scope>NUCLEOTIDE SEQUENCE</scope>
</reference>
<dbReference type="EC" id="1.2.1.8" evidence="4"/>
<dbReference type="PANTHER" id="PTHR43860:SF2">
    <property type="entry name" value="BETAINE ALDEHYDE DEHYDROGENASE-RELATED"/>
    <property type="match status" value="1"/>
</dbReference>
<protein>
    <submittedName>
        <fullName evidence="4">Betaine aldehyde dehydrogenase</fullName>
        <ecNumber evidence="4">1.2.1.8</ecNumber>
    </submittedName>
</protein>
<dbReference type="InterPro" id="IPR016163">
    <property type="entry name" value="Ald_DH_C"/>
</dbReference>
<sequence length="132" mass="14381">MEPAVLDECNTSMTCVQDESFGPVITVEVFEDEADAIRLGNDTIYGLSGAVWTGDPSRAQRVARALRHGTIWINDYGPYRPEAEWGGFKASGIGRELGPSGLHEYLEAKHIWTNLKPARSGWFPDSAAGAKA</sequence>
<dbReference type="PANTHER" id="PTHR43860">
    <property type="entry name" value="BETAINE ALDEHYDE DEHYDROGENASE"/>
    <property type="match status" value="1"/>
</dbReference>
<gene>
    <name evidence="4" type="primary">gbsA_4</name>
    <name evidence="4" type="ORF">GALL_430740</name>
</gene>
<evidence type="ECO:0000313" key="4">
    <source>
        <dbReference type="EMBL" id="OIQ75261.1"/>
    </source>
</evidence>
<dbReference type="Gene3D" id="3.40.309.10">
    <property type="entry name" value="Aldehyde Dehydrogenase, Chain A, domain 2"/>
    <property type="match status" value="1"/>
</dbReference>
<accession>A0A1J5QH01</accession>
<dbReference type="EMBL" id="MLJW01002224">
    <property type="protein sequence ID" value="OIQ75261.1"/>
    <property type="molecule type" value="Genomic_DNA"/>
</dbReference>
<keyword evidence="2" id="KW-0520">NAD</keyword>
<evidence type="ECO:0000259" key="3">
    <source>
        <dbReference type="Pfam" id="PF00171"/>
    </source>
</evidence>
<evidence type="ECO:0000256" key="2">
    <source>
        <dbReference type="ARBA" id="ARBA00023027"/>
    </source>
</evidence>
<dbReference type="InterPro" id="IPR016162">
    <property type="entry name" value="Ald_DH_N"/>
</dbReference>